<dbReference type="EMBL" id="JAHOEI010000054">
    <property type="protein sequence ID" value="MBV3388483.1"/>
    <property type="molecule type" value="Genomic_DNA"/>
</dbReference>
<dbReference type="GO" id="GO:0047429">
    <property type="term" value="F:nucleoside triphosphate diphosphatase activity"/>
    <property type="evidence" value="ECO:0007669"/>
    <property type="project" value="InterPro"/>
</dbReference>
<dbReference type="GO" id="GO:0046061">
    <property type="term" value="P:dATP catabolic process"/>
    <property type="evidence" value="ECO:0007669"/>
    <property type="project" value="TreeGrafter"/>
</dbReference>
<evidence type="ECO:0000259" key="1">
    <source>
        <dbReference type="Pfam" id="PF03819"/>
    </source>
</evidence>
<reference evidence="2" key="1">
    <citation type="submission" date="2021-06" db="EMBL/GenBank/DDBJ databases">
        <title>Collection of gut derived symbiotic bacterial strains cultured from healthy donors.</title>
        <authorList>
            <person name="Lin H."/>
            <person name="Littmann E."/>
            <person name="Pamer E.G."/>
        </authorList>
    </citation>
    <scope>NUCLEOTIDE SEQUENCE</scope>
    <source>
        <strain evidence="2">MSK.21.74</strain>
    </source>
</reference>
<dbReference type="InterPro" id="IPR011551">
    <property type="entry name" value="NTP_PyrPHydrolase_MazG"/>
</dbReference>
<comment type="caution">
    <text evidence="2">The sequence shown here is derived from an EMBL/GenBank/DDBJ whole genome shotgun (WGS) entry which is preliminary data.</text>
</comment>
<dbReference type="PANTHER" id="PTHR30522">
    <property type="entry name" value="NUCLEOSIDE TRIPHOSPHATE PYROPHOSPHOHYDROLASE"/>
    <property type="match status" value="1"/>
</dbReference>
<evidence type="ECO:0000313" key="2">
    <source>
        <dbReference type="EMBL" id="MBV3388483.1"/>
    </source>
</evidence>
<feature type="domain" description="NTP pyrophosphohydrolase MazG-like" evidence="1">
    <location>
        <begin position="38"/>
        <end position="108"/>
    </location>
</feature>
<dbReference type="InterPro" id="IPR048015">
    <property type="entry name" value="NTP-PPase_MazG-like_N"/>
</dbReference>
<dbReference type="InterPro" id="IPR048011">
    <property type="entry name" value="NTP-PPase_MazG-like_C"/>
</dbReference>
<dbReference type="CDD" id="cd11528">
    <property type="entry name" value="NTP-PPase_MazG_Nterm"/>
    <property type="match status" value="1"/>
</dbReference>
<proteinExistence type="predicted"/>
<dbReference type="PANTHER" id="PTHR30522:SF0">
    <property type="entry name" value="NUCLEOSIDE TRIPHOSPHATE PYROPHOSPHOHYDROLASE"/>
    <property type="match status" value="1"/>
</dbReference>
<dbReference type="FunFam" id="1.10.287.1080:FF:000003">
    <property type="entry name" value="Nucleoside triphosphate pyrophosphohydrolase"/>
    <property type="match status" value="1"/>
</dbReference>
<dbReference type="InterPro" id="IPR004518">
    <property type="entry name" value="MazG-like_dom"/>
</dbReference>
<dbReference type="GO" id="GO:0046076">
    <property type="term" value="P:dTTP catabolic process"/>
    <property type="evidence" value="ECO:0007669"/>
    <property type="project" value="TreeGrafter"/>
</dbReference>
<evidence type="ECO:0000313" key="3">
    <source>
        <dbReference type="Proteomes" id="UP001196765"/>
    </source>
</evidence>
<dbReference type="Proteomes" id="UP001196765">
    <property type="component" value="Unassembled WGS sequence"/>
</dbReference>
<dbReference type="NCBIfam" id="TIGR00444">
    <property type="entry name" value="mazG"/>
    <property type="match status" value="1"/>
</dbReference>
<accession>A0AAW4N889</accession>
<dbReference type="GO" id="GO:0006203">
    <property type="term" value="P:dGTP catabolic process"/>
    <property type="evidence" value="ECO:0007669"/>
    <property type="project" value="TreeGrafter"/>
</dbReference>
<protein>
    <submittedName>
        <fullName evidence="2">Nucleoside triphosphate pyrophosphohydrolase</fullName>
    </submittedName>
</protein>
<organism evidence="2 3">
    <name type="scientific">Segatella copri</name>
    <dbReference type="NCBI Taxonomy" id="165179"/>
    <lineage>
        <taxon>Bacteria</taxon>
        <taxon>Pseudomonadati</taxon>
        <taxon>Bacteroidota</taxon>
        <taxon>Bacteroidia</taxon>
        <taxon>Bacteroidales</taxon>
        <taxon>Prevotellaceae</taxon>
        <taxon>Segatella</taxon>
    </lineage>
</organism>
<feature type="domain" description="NTP pyrophosphohydrolase MazG-like" evidence="1">
    <location>
        <begin position="220"/>
        <end position="281"/>
    </location>
</feature>
<dbReference type="Pfam" id="PF03819">
    <property type="entry name" value="MazG"/>
    <property type="match status" value="2"/>
</dbReference>
<dbReference type="AlphaFoldDB" id="A0AAW4N889"/>
<dbReference type="GO" id="GO:0046081">
    <property type="term" value="P:dUTP catabolic process"/>
    <property type="evidence" value="ECO:0007669"/>
    <property type="project" value="TreeGrafter"/>
</dbReference>
<dbReference type="GO" id="GO:0046047">
    <property type="term" value="P:TTP catabolic process"/>
    <property type="evidence" value="ECO:0007669"/>
    <property type="project" value="TreeGrafter"/>
</dbReference>
<dbReference type="CDD" id="cd11529">
    <property type="entry name" value="NTP-PPase_MazG_Cterm"/>
    <property type="match status" value="1"/>
</dbReference>
<dbReference type="GO" id="GO:0046052">
    <property type="term" value="P:UTP catabolic process"/>
    <property type="evidence" value="ECO:0007669"/>
    <property type="project" value="TreeGrafter"/>
</dbReference>
<sequence length="317" mass="36701">MVSNTGKGHTKEEKLAAFSRLLDVQDRLRLQCPWDKKQTFESLRPNTIEETFELCDALMKRDYKDIKKELGDVLEHVMFYSIIGREDGEFDICDVCNQEADKLMFRHPFINWKEEGNWTVSNPDMFINDEGQVVYKESDAGNGEAGTANSEETLALGASKPKTATSVEKTWEQIKQQEKDGNERVLSGVPNSLPSLIKAYRIQDKARNVGFDWNEKEDVWEKVQEELEELKVELAKGDKENSTQELGDFLFSVINAARLYKLNPDNALEKTNQKFIRRFNYVEDHSLKQGKNLKDMSLEEMDKLWDEAKLQEKKEDK</sequence>
<gene>
    <name evidence="2" type="ORF">KSW82_12130</name>
</gene>
<name>A0AAW4N889_9BACT</name>
<dbReference type="RefSeq" id="WP_217744821.1">
    <property type="nucleotide sequence ID" value="NZ_JAHOEI010000054.1"/>
</dbReference>